<dbReference type="OrthoDB" id="445007at2759"/>
<name>A0A427Y5W1_9TREE</name>
<accession>A0A427Y5W1</accession>
<dbReference type="Gene3D" id="2.60.120.620">
    <property type="entry name" value="q2cbj1_9rhob like domain"/>
    <property type="match status" value="1"/>
</dbReference>
<proteinExistence type="predicted"/>
<dbReference type="SUPFAM" id="SSF51197">
    <property type="entry name" value="Clavaminate synthase-like"/>
    <property type="match status" value="1"/>
</dbReference>
<dbReference type="Proteomes" id="UP000279236">
    <property type="component" value="Unassembled WGS sequence"/>
</dbReference>
<organism evidence="1 2">
    <name type="scientific">Apiotrichum porosum</name>
    <dbReference type="NCBI Taxonomy" id="105984"/>
    <lineage>
        <taxon>Eukaryota</taxon>
        <taxon>Fungi</taxon>
        <taxon>Dikarya</taxon>
        <taxon>Basidiomycota</taxon>
        <taxon>Agaricomycotina</taxon>
        <taxon>Tremellomycetes</taxon>
        <taxon>Trichosporonales</taxon>
        <taxon>Trichosporonaceae</taxon>
        <taxon>Apiotrichum</taxon>
    </lineage>
</organism>
<keyword evidence="2" id="KW-1185">Reference proteome</keyword>
<reference evidence="1 2" key="1">
    <citation type="submission" date="2018-11" db="EMBL/GenBank/DDBJ databases">
        <title>Genome sequence of Apiotrichum porosum DSM 27194.</title>
        <authorList>
            <person name="Aliyu H."/>
            <person name="Gorte O."/>
            <person name="Ochsenreither K."/>
        </authorList>
    </citation>
    <scope>NUCLEOTIDE SEQUENCE [LARGE SCALE GENOMIC DNA]</scope>
    <source>
        <strain evidence="1 2">DSM 27194</strain>
    </source>
</reference>
<dbReference type="STRING" id="105984.A0A427Y5W1"/>
<dbReference type="RefSeq" id="XP_028479253.1">
    <property type="nucleotide sequence ID" value="XM_028620281.1"/>
</dbReference>
<gene>
    <name evidence="1" type="ORF">EHS24_004724</name>
</gene>
<dbReference type="Pfam" id="PF05721">
    <property type="entry name" value="PhyH"/>
    <property type="match status" value="1"/>
</dbReference>
<dbReference type="EMBL" id="RSCE01000002">
    <property type="protein sequence ID" value="RSH86468.1"/>
    <property type="molecule type" value="Genomic_DNA"/>
</dbReference>
<dbReference type="InterPro" id="IPR008775">
    <property type="entry name" value="Phytyl_CoA_dOase-like"/>
</dbReference>
<evidence type="ECO:0000313" key="2">
    <source>
        <dbReference type="Proteomes" id="UP000279236"/>
    </source>
</evidence>
<evidence type="ECO:0000313" key="1">
    <source>
        <dbReference type="EMBL" id="RSH86468.1"/>
    </source>
</evidence>
<sequence>MPCHNYTLADLTIDASAPQEEINALIAKMGAVVIKGLVKKDAVDQMNKDFKPYLDALGVEGNDEQWDGSFFPSTSKKVPGLLTKSATYVDKILLNDTLNGIADYALTRRTKTTMSSPERYWSTCKPQLNVTGLLEVNPGGKAQELHRDDAIFHDRIRGSEVYDPSQEKSILAMVALTNVYPENGGTNIVPGSHIRSDDLPPPTYEDAIQVTAEPGDCVVILCSVYHGGGTNSMKVGDKNSVRCMALCGWNCGYLKQEENQYLQLKHEDVKKLPLRAQRLAGWDVSLPYLGYVNWEHPLLTLGHDPKMVPKLDDLFYDKDQTPIAVKV</sequence>
<dbReference type="GeneID" id="39589267"/>
<dbReference type="AlphaFoldDB" id="A0A427Y5W1"/>
<evidence type="ECO:0008006" key="3">
    <source>
        <dbReference type="Google" id="ProtNLM"/>
    </source>
</evidence>
<comment type="caution">
    <text evidence="1">The sequence shown here is derived from an EMBL/GenBank/DDBJ whole genome shotgun (WGS) entry which is preliminary data.</text>
</comment>
<protein>
    <recommendedName>
        <fullName evidence="3">Phytanoyl-CoA dioxygenase</fullName>
    </recommendedName>
</protein>